<protein>
    <recommendedName>
        <fullName evidence="8">ABC transmembrane type-1 domain-containing protein</fullName>
    </recommendedName>
</protein>
<keyword evidence="3" id="KW-1003">Cell membrane</keyword>
<dbReference type="OrthoDB" id="9799271at2"/>
<dbReference type="eggNOG" id="COG0600">
    <property type="taxonomic scope" value="Bacteria"/>
</dbReference>
<dbReference type="KEGG" id="mmed:Mame_00136"/>
<evidence type="ECO:0000256" key="4">
    <source>
        <dbReference type="ARBA" id="ARBA00022692"/>
    </source>
</evidence>
<evidence type="ECO:0000256" key="5">
    <source>
        <dbReference type="ARBA" id="ARBA00022989"/>
    </source>
</evidence>
<dbReference type="InterPro" id="IPR035906">
    <property type="entry name" value="MetI-like_sf"/>
</dbReference>
<dbReference type="Pfam" id="PF00528">
    <property type="entry name" value="BPD_transp_1"/>
    <property type="match status" value="1"/>
</dbReference>
<comment type="subcellular location">
    <subcellularLocation>
        <location evidence="1 7">Cell membrane</location>
        <topology evidence="1 7">Multi-pass membrane protein</topology>
    </subcellularLocation>
</comment>
<keyword evidence="2 7" id="KW-0813">Transport</keyword>
<dbReference type="RefSeq" id="WP_018063433.1">
    <property type="nucleotide sequence ID" value="NZ_AQWH01000003.1"/>
</dbReference>
<feature type="transmembrane region" description="Helical" evidence="7">
    <location>
        <begin position="120"/>
        <end position="150"/>
    </location>
</feature>
<evidence type="ECO:0000256" key="1">
    <source>
        <dbReference type="ARBA" id="ARBA00004651"/>
    </source>
</evidence>
<evidence type="ECO:0000256" key="3">
    <source>
        <dbReference type="ARBA" id="ARBA00022475"/>
    </source>
</evidence>
<evidence type="ECO:0000256" key="7">
    <source>
        <dbReference type="RuleBase" id="RU363032"/>
    </source>
</evidence>
<dbReference type="InterPro" id="IPR000515">
    <property type="entry name" value="MetI-like"/>
</dbReference>
<sequence>MADVGVSGSRRGWQIGKAGKGLVGALFLVAFWEMLWLSGVVDPRDLPSVFAILRSFVMQITNGALVLAALQTLFSWAIGMAVAMVLGTALGILLALVPWLERASRPTLEFLRPIPSVALIPVALMALGIGVAMQVSLITFASIWPILFAARQGVEAIDPRYFDVGRVWGLGQAGRILRIVLPAALPSIATGTRIAASVALALSITVELLTGRPGLGAVLQAARLSGQTADMWAVVFCAGIMGQGINMVFLRIERALFPWSGEHLA</sequence>
<feature type="transmembrane region" description="Helical" evidence="7">
    <location>
        <begin position="194"/>
        <end position="211"/>
    </location>
</feature>
<name>A0A1U9YVR2_9HYPH</name>
<dbReference type="SUPFAM" id="SSF161098">
    <property type="entry name" value="MetI-like"/>
    <property type="match status" value="1"/>
</dbReference>
<accession>A0A1U9YVR2</accession>
<gene>
    <name evidence="9" type="ORF">Mame_00136</name>
</gene>
<dbReference type="CDD" id="cd06261">
    <property type="entry name" value="TM_PBP2"/>
    <property type="match status" value="1"/>
</dbReference>
<proteinExistence type="inferred from homology"/>
<evidence type="ECO:0000259" key="8">
    <source>
        <dbReference type="PROSITE" id="PS50928"/>
    </source>
</evidence>
<dbReference type="PROSITE" id="PS50928">
    <property type="entry name" value="ABC_TM1"/>
    <property type="match status" value="1"/>
</dbReference>
<dbReference type="EMBL" id="CP020330">
    <property type="protein sequence ID" value="AQZ49519.1"/>
    <property type="molecule type" value="Genomic_DNA"/>
</dbReference>
<keyword evidence="4 7" id="KW-0812">Transmembrane</keyword>
<organism evidence="9 10">
    <name type="scientific">Martelella mediterranea DSM 17316</name>
    <dbReference type="NCBI Taxonomy" id="1122214"/>
    <lineage>
        <taxon>Bacteria</taxon>
        <taxon>Pseudomonadati</taxon>
        <taxon>Pseudomonadota</taxon>
        <taxon>Alphaproteobacteria</taxon>
        <taxon>Hyphomicrobiales</taxon>
        <taxon>Aurantimonadaceae</taxon>
        <taxon>Martelella</taxon>
    </lineage>
</organism>
<feature type="transmembrane region" description="Helical" evidence="7">
    <location>
        <begin position="21"/>
        <end position="39"/>
    </location>
</feature>
<feature type="transmembrane region" description="Helical" evidence="7">
    <location>
        <begin position="51"/>
        <end position="70"/>
    </location>
</feature>
<evidence type="ECO:0000313" key="9">
    <source>
        <dbReference type="EMBL" id="AQZ49519.1"/>
    </source>
</evidence>
<dbReference type="Gene3D" id="1.10.3720.10">
    <property type="entry name" value="MetI-like"/>
    <property type="match status" value="1"/>
</dbReference>
<feature type="transmembrane region" description="Helical" evidence="7">
    <location>
        <begin position="231"/>
        <end position="250"/>
    </location>
</feature>
<dbReference type="GO" id="GO:0005886">
    <property type="term" value="C:plasma membrane"/>
    <property type="evidence" value="ECO:0007669"/>
    <property type="project" value="UniProtKB-SubCell"/>
</dbReference>
<keyword evidence="10" id="KW-1185">Reference proteome</keyword>
<dbReference type="STRING" id="1122214.Mame_00136"/>
<feature type="domain" description="ABC transmembrane type-1" evidence="8">
    <location>
        <begin position="69"/>
        <end position="253"/>
    </location>
</feature>
<dbReference type="PANTHER" id="PTHR30151:SF38">
    <property type="entry name" value="ALIPHATIC SULFONATES TRANSPORT PERMEASE PROTEIN SSUC-RELATED"/>
    <property type="match status" value="1"/>
</dbReference>
<comment type="similarity">
    <text evidence="7">Belongs to the binding-protein-dependent transport system permease family.</text>
</comment>
<dbReference type="GO" id="GO:0055085">
    <property type="term" value="P:transmembrane transport"/>
    <property type="evidence" value="ECO:0007669"/>
    <property type="project" value="InterPro"/>
</dbReference>
<evidence type="ECO:0000256" key="2">
    <source>
        <dbReference type="ARBA" id="ARBA00022448"/>
    </source>
</evidence>
<keyword evidence="5 7" id="KW-1133">Transmembrane helix</keyword>
<dbReference type="Proteomes" id="UP000191135">
    <property type="component" value="Chromosome"/>
</dbReference>
<keyword evidence="6 7" id="KW-0472">Membrane</keyword>
<evidence type="ECO:0000313" key="10">
    <source>
        <dbReference type="Proteomes" id="UP000191135"/>
    </source>
</evidence>
<dbReference type="PANTHER" id="PTHR30151">
    <property type="entry name" value="ALKANE SULFONATE ABC TRANSPORTER-RELATED, MEMBRANE SUBUNIT"/>
    <property type="match status" value="1"/>
</dbReference>
<dbReference type="AlphaFoldDB" id="A0A1U9YVR2"/>
<evidence type="ECO:0000256" key="6">
    <source>
        <dbReference type="ARBA" id="ARBA00023136"/>
    </source>
</evidence>
<feature type="transmembrane region" description="Helical" evidence="7">
    <location>
        <begin position="77"/>
        <end position="100"/>
    </location>
</feature>
<reference evidence="9 10" key="1">
    <citation type="submission" date="2017-03" db="EMBL/GenBank/DDBJ databases">
        <title>Foreign affairs: Plasmid Transfer between Roseobacters and Rhizobia.</title>
        <authorList>
            <person name="Bartling P."/>
            <person name="Bunk B."/>
            <person name="Overmann J."/>
            <person name="Brinkmann H."/>
            <person name="Petersen J."/>
        </authorList>
    </citation>
    <scope>NUCLEOTIDE SEQUENCE [LARGE SCALE GENOMIC DNA]</scope>
    <source>
        <strain evidence="9 10">MACL11</strain>
    </source>
</reference>